<evidence type="ECO:0008006" key="3">
    <source>
        <dbReference type="Google" id="ProtNLM"/>
    </source>
</evidence>
<protein>
    <recommendedName>
        <fullName evidence="3">ESX-1 secretion-associated protein</fullName>
    </recommendedName>
</protein>
<dbReference type="Pfam" id="PF10824">
    <property type="entry name" value="T7SS_ESX_EspC"/>
    <property type="match status" value="1"/>
</dbReference>
<name>A0ABP9CXJ0_9ACTN</name>
<dbReference type="Proteomes" id="UP001500839">
    <property type="component" value="Unassembled WGS sequence"/>
</dbReference>
<keyword evidence="2" id="KW-1185">Reference proteome</keyword>
<evidence type="ECO:0000313" key="2">
    <source>
        <dbReference type="Proteomes" id="UP001500839"/>
    </source>
</evidence>
<gene>
    <name evidence="1" type="ORF">GCM10023353_30960</name>
</gene>
<sequence length="110" mass="10392">MSWGDRIVNLIASVDHIRWCADEFAGAGDGVGAASDADTAGVAAALGPVFGVLGGGFVESFAAAHAAHAAGAAGLGAVLGAAGATATAIADAYEKHESAQASALAAEGGL</sequence>
<accession>A0ABP9CXJ0</accession>
<organism evidence="1 2">
    <name type="scientific">Tomitella cavernea</name>
    <dbReference type="NCBI Taxonomy" id="1387982"/>
    <lineage>
        <taxon>Bacteria</taxon>
        <taxon>Bacillati</taxon>
        <taxon>Actinomycetota</taxon>
        <taxon>Actinomycetes</taxon>
        <taxon>Mycobacteriales</taxon>
        <taxon>Tomitella</taxon>
    </lineage>
</organism>
<proteinExistence type="predicted"/>
<dbReference type="EMBL" id="BAABKQ010000001">
    <property type="protein sequence ID" value="GAA4820762.1"/>
    <property type="molecule type" value="Genomic_DNA"/>
</dbReference>
<reference evidence="2" key="1">
    <citation type="journal article" date="2019" name="Int. J. Syst. Evol. Microbiol.">
        <title>The Global Catalogue of Microorganisms (GCM) 10K type strain sequencing project: providing services to taxonomists for standard genome sequencing and annotation.</title>
        <authorList>
            <consortium name="The Broad Institute Genomics Platform"/>
            <consortium name="The Broad Institute Genome Sequencing Center for Infectious Disease"/>
            <person name="Wu L."/>
            <person name="Ma J."/>
        </authorList>
    </citation>
    <scope>NUCLEOTIDE SEQUENCE [LARGE SCALE GENOMIC DNA]</scope>
    <source>
        <strain evidence="2">JCM 18542</strain>
    </source>
</reference>
<comment type="caution">
    <text evidence="1">The sequence shown here is derived from an EMBL/GenBank/DDBJ whole genome shotgun (WGS) entry which is preliminary data.</text>
</comment>
<dbReference type="InterPro" id="IPR022536">
    <property type="entry name" value="EspC"/>
</dbReference>
<evidence type="ECO:0000313" key="1">
    <source>
        <dbReference type="EMBL" id="GAA4820762.1"/>
    </source>
</evidence>